<proteinExistence type="predicted"/>
<organism evidence="3">
    <name type="scientific">viral metagenome</name>
    <dbReference type="NCBI Taxonomy" id="1070528"/>
    <lineage>
        <taxon>unclassified sequences</taxon>
        <taxon>metagenomes</taxon>
        <taxon>organismal metagenomes</taxon>
    </lineage>
</organism>
<evidence type="ECO:0000313" key="3">
    <source>
        <dbReference type="EMBL" id="QHT84393.1"/>
    </source>
</evidence>
<dbReference type="InterPro" id="IPR035984">
    <property type="entry name" value="Acyl-CoA-binding_sf"/>
</dbReference>
<reference evidence="3" key="1">
    <citation type="journal article" date="2020" name="Nature">
        <title>Giant virus diversity and host interactions through global metagenomics.</title>
        <authorList>
            <person name="Schulz F."/>
            <person name="Roux S."/>
            <person name="Paez-Espino D."/>
            <person name="Jungbluth S."/>
            <person name="Walsh D.A."/>
            <person name="Denef V.J."/>
            <person name="McMahon K.D."/>
            <person name="Konstantinidis K.T."/>
            <person name="Eloe-Fadrosh E.A."/>
            <person name="Kyrpides N.C."/>
            <person name="Woyke T."/>
        </authorList>
    </citation>
    <scope>NUCLEOTIDE SEQUENCE</scope>
    <source>
        <strain evidence="3">GVMAG-M-3300023184-177</strain>
    </source>
</reference>
<dbReference type="InterPro" id="IPR000582">
    <property type="entry name" value="Acyl-CoA-binding_protein"/>
</dbReference>
<evidence type="ECO:0000259" key="2">
    <source>
        <dbReference type="PROSITE" id="PS51228"/>
    </source>
</evidence>
<dbReference type="Gene3D" id="1.20.80.10">
    <property type="match status" value="1"/>
</dbReference>
<dbReference type="PRINTS" id="PR00689">
    <property type="entry name" value="ACOABINDINGP"/>
</dbReference>
<sequence length="86" mass="9752">MSNSAQFLQAADTVKQLSTKPNNTTLGILYGLYKQATVGNNTTNKPSILDIQGTIKWNNWNNYNNYSKHQAEVEYIQLVNKLIMDD</sequence>
<dbReference type="PROSITE" id="PS51228">
    <property type="entry name" value="ACB_2"/>
    <property type="match status" value="1"/>
</dbReference>
<name>A0A6C0HX17_9ZZZZ</name>
<dbReference type="AlphaFoldDB" id="A0A6C0HX17"/>
<keyword evidence="1" id="KW-0446">Lipid-binding</keyword>
<dbReference type="PANTHER" id="PTHR23310:SF62">
    <property type="entry name" value="ACYL-COA BINDING PROTEIN 1, ISOFORM A"/>
    <property type="match status" value="1"/>
</dbReference>
<evidence type="ECO:0000256" key="1">
    <source>
        <dbReference type="ARBA" id="ARBA00023121"/>
    </source>
</evidence>
<protein>
    <recommendedName>
        <fullName evidence="2">ACB domain-containing protein</fullName>
    </recommendedName>
</protein>
<dbReference type="PANTHER" id="PTHR23310">
    <property type="entry name" value="ACYL-COA-BINDING PROTEIN, ACBP"/>
    <property type="match status" value="1"/>
</dbReference>
<accession>A0A6C0HX17</accession>
<dbReference type="EMBL" id="MN740017">
    <property type="protein sequence ID" value="QHT84393.1"/>
    <property type="molecule type" value="Genomic_DNA"/>
</dbReference>
<dbReference type="Pfam" id="PF00887">
    <property type="entry name" value="ACBP"/>
    <property type="match status" value="1"/>
</dbReference>
<dbReference type="SUPFAM" id="SSF47027">
    <property type="entry name" value="Acyl-CoA binding protein"/>
    <property type="match status" value="1"/>
</dbReference>
<dbReference type="GO" id="GO:0006631">
    <property type="term" value="P:fatty acid metabolic process"/>
    <property type="evidence" value="ECO:0007669"/>
    <property type="project" value="TreeGrafter"/>
</dbReference>
<dbReference type="InterPro" id="IPR014352">
    <property type="entry name" value="FERM/acyl-CoA-bd_prot_sf"/>
</dbReference>
<feature type="domain" description="ACB" evidence="2">
    <location>
        <begin position="1"/>
        <end position="86"/>
    </location>
</feature>
<dbReference type="GO" id="GO:0000062">
    <property type="term" value="F:fatty-acyl-CoA binding"/>
    <property type="evidence" value="ECO:0007669"/>
    <property type="project" value="InterPro"/>
</dbReference>